<accession>A0A485KPY2</accession>
<sequence>MSSTAPLLSLVNVCFKPNGTDTFRVALTQRCSSTKDPILSIWIECKRTKSQWIAAITNFTDHAPEDADYILPPGLLLDALQGALCRASGIERPRLPMKSAVVSFSAAADGDSMGHLVLKFKPSGWRSYASYVFDMTRCEHLPVDI</sequence>
<keyword evidence="3" id="KW-1185">Reference proteome</keyword>
<reference evidence="1" key="2">
    <citation type="submission" date="2019-06" db="EMBL/GenBank/DDBJ databases">
        <title>Genomics analysis of Aphanomyces spp. identifies a new class of oomycete effector associated with host adaptation.</title>
        <authorList>
            <person name="Gaulin E."/>
        </authorList>
    </citation>
    <scope>NUCLEOTIDE SEQUENCE</scope>
    <source>
        <strain evidence="1">CBS 578.67</strain>
    </source>
</reference>
<reference evidence="2 3" key="1">
    <citation type="submission" date="2019-03" db="EMBL/GenBank/DDBJ databases">
        <authorList>
            <person name="Gaulin E."/>
            <person name="Dumas B."/>
        </authorList>
    </citation>
    <scope>NUCLEOTIDE SEQUENCE [LARGE SCALE GENOMIC DNA]</scope>
    <source>
        <strain evidence="2">CBS 568.67</strain>
    </source>
</reference>
<dbReference type="EMBL" id="CAADRA010005217">
    <property type="protein sequence ID" value="VFT87163.1"/>
    <property type="molecule type" value="Genomic_DNA"/>
</dbReference>
<gene>
    <name evidence="2" type="primary">Aste57867_10289</name>
    <name evidence="1" type="ORF">As57867_010249</name>
    <name evidence="2" type="ORF">ASTE57867_10289</name>
</gene>
<organism evidence="2 3">
    <name type="scientific">Aphanomyces stellatus</name>
    <dbReference type="NCBI Taxonomy" id="120398"/>
    <lineage>
        <taxon>Eukaryota</taxon>
        <taxon>Sar</taxon>
        <taxon>Stramenopiles</taxon>
        <taxon>Oomycota</taxon>
        <taxon>Saprolegniomycetes</taxon>
        <taxon>Saprolegniales</taxon>
        <taxon>Verrucalvaceae</taxon>
        <taxon>Aphanomyces</taxon>
    </lineage>
</organism>
<protein>
    <submittedName>
        <fullName evidence="2">Aste57867_10289 protein</fullName>
    </submittedName>
</protein>
<evidence type="ECO:0000313" key="2">
    <source>
        <dbReference type="EMBL" id="VFT87163.1"/>
    </source>
</evidence>
<dbReference type="Proteomes" id="UP000332933">
    <property type="component" value="Unassembled WGS sequence"/>
</dbReference>
<dbReference type="EMBL" id="VJMH01005196">
    <property type="protein sequence ID" value="KAF0699133.1"/>
    <property type="molecule type" value="Genomic_DNA"/>
</dbReference>
<name>A0A485KPY2_9STRA</name>
<dbReference type="AlphaFoldDB" id="A0A485KPY2"/>
<proteinExistence type="predicted"/>
<evidence type="ECO:0000313" key="3">
    <source>
        <dbReference type="Proteomes" id="UP000332933"/>
    </source>
</evidence>
<evidence type="ECO:0000313" key="1">
    <source>
        <dbReference type="EMBL" id="KAF0699133.1"/>
    </source>
</evidence>